<evidence type="ECO:0000313" key="3">
    <source>
        <dbReference type="EMBL" id="KAG2380281.1"/>
    </source>
</evidence>
<feature type="domain" description="Disease resistance protein At4g27190-like leucine-rich repeats" evidence="2">
    <location>
        <begin position="326"/>
        <end position="444"/>
    </location>
</feature>
<evidence type="ECO:0000313" key="4">
    <source>
        <dbReference type="Proteomes" id="UP000743370"/>
    </source>
</evidence>
<organism evidence="3 4">
    <name type="scientific">Phaseolus angularis</name>
    <name type="common">Azuki bean</name>
    <name type="synonym">Vigna angularis</name>
    <dbReference type="NCBI Taxonomy" id="3914"/>
    <lineage>
        <taxon>Eukaryota</taxon>
        <taxon>Viridiplantae</taxon>
        <taxon>Streptophyta</taxon>
        <taxon>Embryophyta</taxon>
        <taxon>Tracheophyta</taxon>
        <taxon>Spermatophyta</taxon>
        <taxon>Magnoliopsida</taxon>
        <taxon>eudicotyledons</taxon>
        <taxon>Gunneridae</taxon>
        <taxon>Pentapetalae</taxon>
        <taxon>rosids</taxon>
        <taxon>fabids</taxon>
        <taxon>Fabales</taxon>
        <taxon>Fabaceae</taxon>
        <taxon>Papilionoideae</taxon>
        <taxon>50 kb inversion clade</taxon>
        <taxon>NPAAA clade</taxon>
        <taxon>indigoferoid/millettioid clade</taxon>
        <taxon>Phaseoleae</taxon>
        <taxon>Vigna</taxon>
    </lineage>
</organism>
<protein>
    <recommendedName>
        <fullName evidence="2">Disease resistance protein At4g27190-like leucine-rich repeats domain-containing protein</fullName>
    </recommendedName>
</protein>
<dbReference type="Proteomes" id="UP000743370">
    <property type="component" value="Unassembled WGS sequence"/>
</dbReference>
<feature type="domain" description="Disease resistance protein At4g27190-like leucine-rich repeats" evidence="2">
    <location>
        <begin position="204"/>
        <end position="324"/>
    </location>
</feature>
<name>A0A8T0JRF0_PHAAN</name>
<dbReference type="SUPFAM" id="SSF52047">
    <property type="entry name" value="RNI-like"/>
    <property type="match status" value="2"/>
</dbReference>
<keyword evidence="1" id="KW-0611">Plant defense</keyword>
<dbReference type="InterPro" id="IPR032675">
    <property type="entry name" value="LRR_dom_sf"/>
</dbReference>
<dbReference type="InterPro" id="IPR050905">
    <property type="entry name" value="Plant_NBS-LRR"/>
</dbReference>
<proteinExistence type="predicted"/>
<feature type="domain" description="Disease resistance protein At4g27190-like leucine-rich repeats" evidence="2">
    <location>
        <begin position="5"/>
        <end position="156"/>
    </location>
</feature>
<dbReference type="Gene3D" id="3.80.10.10">
    <property type="entry name" value="Ribonuclease Inhibitor"/>
    <property type="match status" value="4"/>
</dbReference>
<dbReference type="PANTHER" id="PTHR33463:SF145">
    <property type="entry name" value="NB-ARC DOMAIN-CONTAINING PROTEIN"/>
    <property type="match status" value="1"/>
</dbReference>
<evidence type="ECO:0000259" key="2">
    <source>
        <dbReference type="Pfam" id="PF23247"/>
    </source>
</evidence>
<dbReference type="InterPro" id="IPR057135">
    <property type="entry name" value="At4g27190-like_LRR"/>
</dbReference>
<evidence type="ECO:0000256" key="1">
    <source>
        <dbReference type="ARBA" id="ARBA00022821"/>
    </source>
</evidence>
<feature type="domain" description="Disease resistance protein At4g27190-like leucine-rich repeats" evidence="2">
    <location>
        <begin position="915"/>
        <end position="996"/>
    </location>
</feature>
<dbReference type="SUPFAM" id="SSF52058">
    <property type="entry name" value="L domain-like"/>
    <property type="match status" value="1"/>
</dbReference>
<dbReference type="Pfam" id="PF23247">
    <property type="entry name" value="LRR_RPS2"/>
    <property type="match status" value="6"/>
</dbReference>
<feature type="domain" description="Disease resistance protein At4g27190-like leucine-rich repeats" evidence="2">
    <location>
        <begin position="751"/>
        <end position="900"/>
    </location>
</feature>
<feature type="domain" description="Disease resistance protein At4g27190-like leucine-rich repeats" evidence="2">
    <location>
        <begin position="627"/>
        <end position="683"/>
    </location>
</feature>
<dbReference type="AlphaFoldDB" id="A0A8T0JRF0"/>
<reference evidence="3 4" key="1">
    <citation type="submission" date="2020-05" db="EMBL/GenBank/DDBJ databases">
        <title>Vigna angularis (adzuki bean) Var. LongXiaoDou No. 4 denovo assembly.</title>
        <authorList>
            <person name="Xiang H."/>
        </authorList>
    </citation>
    <scope>NUCLEOTIDE SEQUENCE [LARGE SCALE GENOMIC DNA]</scope>
    <source>
        <tissue evidence="3">Leaf</tissue>
    </source>
</reference>
<accession>A0A8T0JRF0</accession>
<sequence length="1022" mass="115630">MGSTSNLSERDIQELCFGSQIIPNSNFGLLESLKVDGCQFRSDVLLPLNLLPSLTNLETLKVQNCMHIKAIFDVKCTTESKDVTSTGPTLFSLKNLTLSNLPNLKNVWNEDPDGILRMHHLEEVHVENCKCLRSVFPASITKDVVELKNLEVEDCEELMTIVAENSSADPRGTNQELSCPWCHNFAHLESHTENQVGTEKLKWLSLGNNGVDMILHGEFERNFLENLKCLTLCLFSDAFGYEILEPVPNIEKLVVRGGSSKEMFCCQSANDSGLLLRLKELRLESLEELVSIGLENSWTEPFVRNLETFEVISCSSLKNLVTCRVSFSNVICLKVENCDSLSYLFTSSTAKSLVKLQRMEIEKCKSIEEIVSEEREESNEDQIIFPKINCLSLKYLKNLQRFYKGSLSFPLLEELSISECDKMVTLCPGTLEASKLSQVIPLEIDLSSTLWEEFMSKKLVLLKLPNFETVWNEDYAEIVTEPNPADPEQTNPKLITPNLEHLTVGEDELKMIANGKFQRNLLHKIKVLGLCFDIECDEFPQYGFLTPLPNVIKLVVCDSSFKVIFWDQRPNNSEFLLQLKELRMESLQELVSIGLENSWTEPFVRNLETFEVIKCSNLKNLITCRVSFSNLICLKVENCDSLSYLFISSTAKSLAKLEKMEIEKCESIEEIVSKEGEESAQLFESSISEKSPKVLQREFKFSIVGGTVNKRLRQYEASKLSQVKLEGSNTTLKTDLNSTMKKEFLEKISELDEVDLQSGPTQQEIWNGSLHIPGLCFSELTKLTVNDPRFLSDAVLPFHLLPLLPRLKTLEVGNSDYVKTIFDVKCTTKDTSITFPLKKLVLSKLPNLENVWNEDPHRILCMQHLEEIHVKECKGLKSVFPASAAKSLVGLEDLVVEDCEGLMAIVADESKEGDELDENAIMFPRLSYLKVESCNSLPYLFTSSTAKGLAELKTMKIKECKVIEEIVSKEGKESDEDEEIIFKQLQDLYLENLDELGLQMLLVPSFQFSNSSDSEYGTSNII</sequence>
<dbReference type="PANTHER" id="PTHR33463">
    <property type="entry name" value="NB-ARC DOMAIN-CONTAINING PROTEIN-RELATED"/>
    <property type="match status" value="1"/>
</dbReference>
<comment type="caution">
    <text evidence="3">The sequence shown here is derived from an EMBL/GenBank/DDBJ whole genome shotgun (WGS) entry which is preliminary data.</text>
</comment>
<dbReference type="EMBL" id="JABFOF010000009">
    <property type="protein sequence ID" value="KAG2380281.1"/>
    <property type="molecule type" value="Genomic_DNA"/>
</dbReference>
<gene>
    <name evidence="3" type="ORF">HKW66_Vig0170600</name>
</gene>